<comment type="caution">
    <text evidence="7">The sequence shown here is derived from an EMBL/GenBank/DDBJ whole genome shotgun (WGS) entry which is preliminary data.</text>
</comment>
<accession>A0A836JL41</accession>
<evidence type="ECO:0000256" key="4">
    <source>
        <dbReference type="ARBA" id="ARBA00023038"/>
    </source>
</evidence>
<keyword evidence="8" id="KW-1185">Reference proteome</keyword>
<dbReference type="Proteomes" id="UP000668214">
    <property type="component" value="Unassembled WGS sequence"/>
</dbReference>
<keyword evidence="1 5" id="KW-0479">Metal-binding</keyword>
<evidence type="ECO:0000256" key="5">
    <source>
        <dbReference type="PROSITE-ProRule" id="PRU00125"/>
    </source>
</evidence>
<dbReference type="GO" id="GO:0046872">
    <property type="term" value="F:metal ion binding"/>
    <property type="evidence" value="ECO:0007669"/>
    <property type="project" value="UniProtKB-KW"/>
</dbReference>
<evidence type="ECO:0000256" key="3">
    <source>
        <dbReference type="ARBA" id="ARBA00022833"/>
    </source>
</evidence>
<evidence type="ECO:0000259" key="6">
    <source>
        <dbReference type="PROSITE" id="PS50023"/>
    </source>
</evidence>
<evidence type="ECO:0000313" key="8">
    <source>
        <dbReference type="Proteomes" id="UP000668214"/>
    </source>
</evidence>
<dbReference type="InterPro" id="IPR050945">
    <property type="entry name" value="LMO_RBTN_TF"/>
</dbReference>
<dbReference type="Gene3D" id="2.10.110.10">
    <property type="entry name" value="Cysteine Rich Protein"/>
    <property type="match status" value="2"/>
</dbReference>
<dbReference type="PANTHER" id="PTHR45787">
    <property type="entry name" value="LD11652P"/>
    <property type="match status" value="1"/>
</dbReference>
<proteinExistence type="predicted"/>
<sequence length="207" mass="23013">MTMDGSKSEPGKNGATQQECAGCGKAITERYLLKALDMFWHEDCLKCGCCDCRLGEVGSTLYTKANLILCKRDYLRLFGNTGHCAACSKVIPAFEMVMRARTNVYHLECFACQQCNHRSNLVMFDKGAILALSINTDKYSCRAYIKFSLECTSMIIRANPPGVKSWGRQTYPNETLTMPAGHDYTEARDMVTLLSDPTTRTQGLALS</sequence>
<protein>
    <submittedName>
        <fullName evidence="7">RBTN1 protein</fullName>
    </submittedName>
</protein>
<feature type="domain" description="LIM zinc-binding" evidence="6">
    <location>
        <begin position="18"/>
        <end position="80"/>
    </location>
</feature>
<feature type="domain" description="LIM zinc-binding" evidence="6">
    <location>
        <begin position="82"/>
        <end position="151"/>
    </location>
</feature>
<dbReference type="PROSITE" id="PS00478">
    <property type="entry name" value="LIM_DOMAIN_1"/>
    <property type="match status" value="1"/>
</dbReference>
<keyword evidence="2" id="KW-0677">Repeat</keyword>
<dbReference type="Pfam" id="PF00412">
    <property type="entry name" value="LIM"/>
    <property type="match status" value="2"/>
</dbReference>
<feature type="non-terminal residue" evidence="7">
    <location>
        <position position="1"/>
    </location>
</feature>
<dbReference type="PANTHER" id="PTHR45787:SF1">
    <property type="entry name" value="LIM ZINC-BINDING DOMAIN-CONTAINING PROTEIN"/>
    <property type="match status" value="1"/>
</dbReference>
<dbReference type="AlphaFoldDB" id="A0A836JL41"/>
<dbReference type="SUPFAM" id="SSF57716">
    <property type="entry name" value="Glucocorticoid receptor-like (DNA-binding domain)"/>
    <property type="match status" value="3"/>
</dbReference>
<keyword evidence="3 5" id="KW-0862">Zinc</keyword>
<dbReference type="SMART" id="SM00132">
    <property type="entry name" value="LIM"/>
    <property type="match status" value="2"/>
</dbReference>
<organism evidence="7 8">
    <name type="scientific">Pseudoatta argentina</name>
    <dbReference type="NCBI Taxonomy" id="621737"/>
    <lineage>
        <taxon>Eukaryota</taxon>
        <taxon>Metazoa</taxon>
        <taxon>Ecdysozoa</taxon>
        <taxon>Arthropoda</taxon>
        <taxon>Hexapoda</taxon>
        <taxon>Insecta</taxon>
        <taxon>Pterygota</taxon>
        <taxon>Neoptera</taxon>
        <taxon>Endopterygota</taxon>
        <taxon>Hymenoptera</taxon>
        <taxon>Apocrita</taxon>
        <taxon>Aculeata</taxon>
        <taxon>Formicoidea</taxon>
        <taxon>Formicidae</taxon>
        <taxon>Myrmicinae</taxon>
        <taxon>Pseudoatta</taxon>
    </lineage>
</organism>
<gene>
    <name evidence="7" type="primary">Lmo1</name>
    <name evidence="7" type="ORF">G6Z78_0000166</name>
</gene>
<evidence type="ECO:0000256" key="1">
    <source>
        <dbReference type="ARBA" id="ARBA00022723"/>
    </source>
</evidence>
<dbReference type="InterPro" id="IPR001781">
    <property type="entry name" value="Znf_LIM"/>
</dbReference>
<dbReference type="EMBL" id="JAANIA010002128">
    <property type="protein sequence ID" value="KAG5317585.1"/>
    <property type="molecule type" value="Genomic_DNA"/>
</dbReference>
<dbReference type="GO" id="GO:0005634">
    <property type="term" value="C:nucleus"/>
    <property type="evidence" value="ECO:0007669"/>
    <property type="project" value="TreeGrafter"/>
</dbReference>
<name>A0A836JL41_9HYME</name>
<evidence type="ECO:0000313" key="7">
    <source>
        <dbReference type="EMBL" id="KAG5317585.1"/>
    </source>
</evidence>
<dbReference type="GO" id="GO:0045944">
    <property type="term" value="P:positive regulation of transcription by RNA polymerase II"/>
    <property type="evidence" value="ECO:0007669"/>
    <property type="project" value="TreeGrafter"/>
</dbReference>
<dbReference type="CDD" id="cd09388">
    <property type="entry name" value="LIM1_LMO1_LMO3"/>
    <property type="match status" value="1"/>
</dbReference>
<keyword evidence="4 5" id="KW-0440">LIM domain</keyword>
<dbReference type="GO" id="GO:0003713">
    <property type="term" value="F:transcription coactivator activity"/>
    <property type="evidence" value="ECO:0007669"/>
    <property type="project" value="TreeGrafter"/>
</dbReference>
<reference evidence="7" key="1">
    <citation type="submission" date="2020-02" db="EMBL/GenBank/DDBJ databases">
        <title>Relaxed selection underlies rapid genomic changes in the transitions from sociality to social parasitism in ants.</title>
        <authorList>
            <person name="Bi X."/>
        </authorList>
    </citation>
    <scope>NUCLEOTIDE SEQUENCE</scope>
    <source>
        <strain evidence="7">BGI-DK2014c</strain>
        <tissue evidence="7">Whole body</tissue>
    </source>
</reference>
<evidence type="ECO:0000256" key="2">
    <source>
        <dbReference type="ARBA" id="ARBA00022737"/>
    </source>
</evidence>
<dbReference type="GO" id="GO:0140297">
    <property type="term" value="F:DNA-binding transcription factor binding"/>
    <property type="evidence" value="ECO:0007669"/>
    <property type="project" value="TreeGrafter"/>
</dbReference>
<feature type="non-terminal residue" evidence="7">
    <location>
        <position position="207"/>
    </location>
</feature>
<dbReference type="FunFam" id="2.10.110.10:FF:000015">
    <property type="entry name" value="LIM domain only 3"/>
    <property type="match status" value="1"/>
</dbReference>
<dbReference type="PROSITE" id="PS50023">
    <property type="entry name" value="LIM_DOMAIN_2"/>
    <property type="match status" value="2"/>
</dbReference>